<dbReference type="Proteomes" id="UP000003752">
    <property type="component" value="Unassembled WGS sequence"/>
</dbReference>
<dbReference type="InterPro" id="IPR035940">
    <property type="entry name" value="CAP_sf"/>
</dbReference>
<accession>C0XN21</accession>
<feature type="compositionally biased region" description="Polar residues" evidence="1">
    <location>
        <begin position="141"/>
        <end position="155"/>
    </location>
</feature>
<evidence type="ECO:0000313" key="4">
    <source>
        <dbReference type="Proteomes" id="UP000003752"/>
    </source>
</evidence>
<dbReference type="Pfam" id="PF00188">
    <property type="entry name" value="CAP"/>
    <property type="match status" value="1"/>
</dbReference>
<protein>
    <recommendedName>
        <fullName evidence="2">SCP domain-containing protein</fullName>
    </recommendedName>
</protein>
<feature type="region of interest" description="Disordered" evidence="1">
    <location>
        <begin position="134"/>
        <end position="189"/>
    </location>
</feature>
<dbReference type="EMBL" id="ACGP01000223">
    <property type="protein sequence ID" value="EEI23223.1"/>
    <property type="molecule type" value="Genomic_DNA"/>
</dbReference>
<dbReference type="HOGENOM" id="CLU_859930_0_0_9"/>
<gene>
    <name evidence="3" type="ORF">HMPREF0519_2632</name>
</gene>
<dbReference type="AlphaFoldDB" id="C0XN21"/>
<dbReference type="InterPro" id="IPR014044">
    <property type="entry name" value="CAP_dom"/>
</dbReference>
<proteinExistence type="predicted"/>
<comment type="caution">
    <text evidence="3">The sequence shown here is derived from an EMBL/GenBank/DDBJ whole genome shotgun (WGS) entry which is preliminary data.</text>
</comment>
<keyword evidence="4" id="KW-1185">Reference proteome</keyword>
<dbReference type="Gene3D" id="3.40.33.10">
    <property type="entry name" value="CAP"/>
    <property type="match status" value="1"/>
</dbReference>
<evidence type="ECO:0000256" key="1">
    <source>
        <dbReference type="SAM" id="MobiDB-lite"/>
    </source>
</evidence>
<dbReference type="PATRIC" id="fig|1423757.3.peg.2127"/>
<feature type="domain" description="SCP" evidence="2">
    <location>
        <begin position="203"/>
        <end position="322"/>
    </location>
</feature>
<sequence length="334" mass="36569">MLRTDNDVYLGGWRFMKKSMVKGTLLLALGVTAYTGVSMTGQIVSAKQQVRVVKTTKLAGADYHVSGGYLYSSVRLTKRVHSAKNYQRTLFFSNRLVTVRKSNGHQANYQYIVSRNGRIHGWIWTGNLKKISNTSSTSKKGATTPTNNGSTIDDQTNSSSADSASSAISTVTSPSSTSSASKKPANPTSSFSLTDYRASFMKYLNQERTNRRLQPYIEDSNLDALAQQRSTQLITNFSHFDAQGNAIADKSAIQFGVGNFGAECIAQNVWDVDSTSDSVAKNDIHEYIYDDAASNWGHRDILLNTGLKSIGMGATLHEHVDGFMATWTAADFGY</sequence>
<name>C0XN21_LENH9</name>
<feature type="compositionally biased region" description="Low complexity" evidence="1">
    <location>
        <begin position="156"/>
        <end position="181"/>
    </location>
</feature>
<organism evidence="3 4">
    <name type="scientific">Lentilactobacillus hilgardii (strain ATCC 8290 / DSM 20176 / CCUG 30140 / JCM 1155 / KCTC 3500 / NBRC 15886 / NCIMB 8040 / NRRL B-1843 / 9)</name>
    <dbReference type="NCBI Taxonomy" id="1423757"/>
    <lineage>
        <taxon>Bacteria</taxon>
        <taxon>Bacillati</taxon>
        <taxon>Bacillota</taxon>
        <taxon>Bacilli</taxon>
        <taxon>Lactobacillales</taxon>
        <taxon>Lactobacillaceae</taxon>
        <taxon>Lentilactobacillus</taxon>
    </lineage>
</organism>
<evidence type="ECO:0000259" key="2">
    <source>
        <dbReference type="Pfam" id="PF00188"/>
    </source>
</evidence>
<evidence type="ECO:0000313" key="3">
    <source>
        <dbReference type="EMBL" id="EEI23223.1"/>
    </source>
</evidence>
<reference evidence="3 4" key="1">
    <citation type="submission" date="2009-01" db="EMBL/GenBank/DDBJ databases">
        <authorList>
            <person name="Qin X."/>
            <person name="Bachman B."/>
            <person name="Battles P."/>
            <person name="Bell A."/>
            <person name="Bess C."/>
            <person name="Bickham C."/>
            <person name="Chaboub L."/>
            <person name="Chen D."/>
            <person name="Coyle M."/>
            <person name="Deiros D.R."/>
            <person name="Dinh H."/>
            <person name="Forbes L."/>
            <person name="Fowler G."/>
            <person name="Francisco L."/>
            <person name="Fu Q."/>
            <person name="Gubbala S."/>
            <person name="Hale W."/>
            <person name="Han Y."/>
            <person name="Hemphill L."/>
            <person name="Highlander S.K."/>
            <person name="Hirani K."/>
            <person name="Hogues M."/>
            <person name="Jackson L."/>
            <person name="Jakkamsetti A."/>
            <person name="Javaid M."/>
            <person name="Jiang H."/>
            <person name="Korchina V."/>
            <person name="Kovar C."/>
            <person name="Lara F."/>
            <person name="Lee S."/>
            <person name="Mata R."/>
            <person name="Mathew T."/>
            <person name="Moen C."/>
            <person name="Morales K."/>
            <person name="Munidasa M."/>
            <person name="Nazareth L."/>
            <person name="Ngo R."/>
            <person name="Nguyen L."/>
            <person name="Okwuonu G."/>
            <person name="Ongeri F."/>
            <person name="Patil S."/>
            <person name="Petrosino J."/>
            <person name="Pham C."/>
            <person name="Pham P."/>
            <person name="Pu L.-L."/>
            <person name="Puazo M."/>
            <person name="Raj R."/>
            <person name="Reid J."/>
            <person name="Rouhana J."/>
            <person name="Saada N."/>
            <person name="Shang Y."/>
            <person name="Simmons D."/>
            <person name="Thornton R."/>
            <person name="Warren J."/>
            <person name="Weissenberger G."/>
            <person name="Zhang J."/>
            <person name="Zhang L."/>
            <person name="Zhou C."/>
            <person name="Zhu D."/>
            <person name="Muzny D."/>
            <person name="Worley K."/>
            <person name="Gibbs R."/>
        </authorList>
    </citation>
    <scope>NUCLEOTIDE SEQUENCE [LARGE SCALE GENOMIC DNA]</scope>
    <source>
        <strain evidence="4">ATCC 8290 / DSM 20176 / CCUG 30140 / JCM 1155 / KCTC 3500 / NBRC 15886 / NCIMB 8040 / NRRL B-1843 / 9</strain>
    </source>
</reference>